<dbReference type="AlphaFoldDB" id="A0AA38C5K8"/>
<keyword evidence="3" id="KW-1185">Reference proteome</keyword>
<protein>
    <recommendedName>
        <fullName evidence="4">Retrotransposon gag domain-containing protein</fullName>
    </recommendedName>
</protein>
<evidence type="ECO:0008006" key="4">
    <source>
        <dbReference type="Google" id="ProtNLM"/>
    </source>
</evidence>
<organism evidence="2 3">
    <name type="scientific">Taxus chinensis</name>
    <name type="common">Chinese yew</name>
    <name type="synonym">Taxus wallichiana var. chinensis</name>
    <dbReference type="NCBI Taxonomy" id="29808"/>
    <lineage>
        <taxon>Eukaryota</taxon>
        <taxon>Viridiplantae</taxon>
        <taxon>Streptophyta</taxon>
        <taxon>Embryophyta</taxon>
        <taxon>Tracheophyta</taxon>
        <taxon>Spermatophyta</taxon>
        <taxon>Pinopsida</taxon>
        <taxon>Pinidae</taxon>
        <taxon>Conifers II</taxon>
        <taxon>Cupressales</taxon>
        <taxon>Taxaceae</taxon>
        <taxon>Taxus</taxon>
    </lineage>
</organism>
<feature type="region of interest" description="Disordered" evidence="1">
    <location>
        <begin position="1"/>
        <end position="56"/>
    </location>
</feature>
<evidence type="ECO:0000313" key="2">
    <source>
        <dbReference type="EMBL" id="KAH9292846.1"/>
    </source>
</evidence>
<reference evidence="2 3" key="1">
    <citation type="journal article" date="2021" name="Nat. Plants">
        <title>The Taxus genome provides insights into paclitaxel biosynthesis.</title>
        <authorList>
            <person name="Xiong X."/>
            <person name="Gou J."/>
            <person name="Liao Q."/>
            <person name="Li Y."/>
            <person name="Zhou Q."/>
            <person name="Bi G."/>
            <person name="Li C."/>
            <person name="Du R."/>
            <person name="Wang X."/>
            <person name="Sun T."/>
            <person name="Guo L."/>
            <person name="Liang H."/>
            <person name="Lu P."/>
            <person name="Wu Y."/>
            <person name="Zhang Z."/>
            <person name="Ro D.K."/>
            <person name="Shang Y."/>
            <person name="Huang S."/>
            <person name="Yan J."/>
        </authorList>
    </citation>
    <scope>NUCLEOTIDE SEQUENCE [LARGE SCALE GENOMIC DNA]</scope>
    <source>
        <strain evidence="2">Ta-2019</strain>
    </source>
</reference>
<comment type="caution">
    <text evidence="2">The sequence shown here is derived from an EMBL/GenBank/DDBJ whole genome shotgun (WGS) entry which is preliminary data.</text>
</comment>
<sequence>MKATTSEISNAYPKILTSEEDKNYNTEQFMTGYHEPAQSNPTPQAPQQGTQSSPNDLISTLVGRIRELESAQTSQPTHAVGQNMGYPVDNKGYIPSNEKPTQYPVQQGYLVHSNPGDLLTGLDTLGMGPHPSQAYPTQGLAGSAFLNAATTGNVTFPGFMPASPYPGTIPPYMHMYSKTPQMDPYAIPTPYMPYQGTPYVPINAYNAAYPTPPPPPPHQGSSMVESYAMGTYTEYLKEPLDFTIRGVMLPRPFPDLPKFKGEGDPNAHIKAYATAIRELLPWDVVVAKIFPNTLKGITLDWYYHIPEASIHSFKQLVSKFIKAFDMNKLLHTGIREFLHIRQEKNESATHFI</sequence>
<proteinExistence type="predicted"/>
<dbReference type="PANTHER" id="PTHR33223">
    <property type="entry name" value="CCHC-TYPE DOMAIN-CONTAINING PROTEIN"/>
    <property type="match status" value="1"/>
</dbReference>
<feature type="region of interest" description="Disordered" evidence="1">
    <location>
        <begin position="69"/>
        <end position="95"/>
    </location>
</feature>
<dbReference type="PANTHER" id="PTHR33223:SF6">
    <property type="entry name" value="CCHC-TYPE DOMAIN-CONTAINING PROTEIN"/>
    <property type="match status" value="1"/>
</dbReference>
<dbReference type="Proteomes" id="UP000824469">
    <property type="component" value="Unassembled WGS sequence"/>
</dbReference>
<feature type="compositionally biased region" description="Polar residues" evidence="1">
    <location>
        <begin position="37"/>
        <end position="56"/>
    </location>
</feature>
<dbReference type="EMBL" id="JAHRHJ020002185">
    <property type="protein sequence ID" value="KAH9292846.1"/>
    <property type="molecule type" value="Genomic_DNA"/>
</dbReference>
<accession>A0AA38C5K8</accession>
<gene>
    <name evidence="2" type="ORF">KI387_041966</name>
</gene>
<evidence type="ECO:0000313" key="3">
    <source>
        <dbReference type="Proteomes" id="UP000824469"/>
    </source>
</evidence>
<name>A0AA38C5K8_TAXCH</name>
<evidence type="ECO:0000256" key="1">
    <source>
        <dbReference type="SAM" id="MobiDB-lite"/>
    </source>
</evidence>